<comment type="caution">
    <text evidence="4">The sequence shown here is derived from an EMBL/GenBank/DDBJ whole genome shotgun (WGS) entry which is preliminary data.</text>
</comment>
<dbReference type="EMBL" id="JAPDOD010000074">
    <property type="protein sequence ID" value="MDA0166743.1"/>
    <property type="molecule type" value="Genomic_DNA"/>
</dbReference>
<dbReference type="InterPro" id="IPR012349">
    <property type="entry name" value="Split_barrel_FMN-bd"/>
</dbReference>
<organism evidence="4 5">
    <name type="scientific">Solirubrobacter ginsenosidimutans</name>
    <dbReference type="NCBI Taxonomy" id="490573"/>
    <lineage>
        <taxon>Bacteria</taxon>
        <taxon>Bacillati</taxon>
        <taxon>Actinomycetota</taxon>
        <taxon>Thermoleophilia</taxon>
        <taxon>Solirubrobacterales</taxon>
        <taxon>Solirubrobacteraceae</taxon>
        <taxon>Solirubrobacter</taxon>
    </lineage>
</organism>
<proteinExistence type="inferred from homology"/>
<gene>
    <name evidence="4" type="ORF">OM076_41160</name>
</gene>
<dbReference type="RefSeq" id="WP_270045995.1">
    <property type="nucleotide sequence ID" value="NZ_JAPDOD010000074.1"/>
</dbReference>
<protein>
    <submittedName>
        <fullName evidence="4">Nitroreductase family deazaflavin-dependent oxidoreductase</fullName>
    </submittedName>
</protein>
<dbReference type="PANTHER" id="PTHR39428:SF1">
    <property type="entry name" value="F420H(2)-DEPENDENT QUINONE REDUCTASE RV1261C"/>
    <property type="match status" value="1"/>
</dbReference>
<accession>A0A9X3N433</accession>
<evidence type="ECO:0000256" key="2">
    <source>
        <dbReference type="ARBA" id="ARBA00049106"/>
    </source>
</evidence>
<dbReference type="PANTHER" id="PTHR39428">
    <property type="entry name" value="F420H(2)-DEPENDENT QUINONE REDUCTASE RV1261C"/>
    <property type="match status" value="1"/>
</dbReference>
<dbReference type="AlphaFoldDB" id="A0A9X3N433"/>
<evidence type="ECO:0000313" key="4">
    <source>
        <dbReference type="EMBL" id="MDA0166743.1"/>
    </source>
</evidence>
<dbReference type="Gene3D" id="2.30.110.10">
    <property type="entry name" value="Electron Transport, Fmn-binding Protein, Chain A"/>
    <property type="match status" value="1"/>
</dbReference>
<dbReference type="GO" id="GO:0005886">
    <property type="term" value="C:plasma membrane"/>
    <property type="evidence" value="ECO:0007669"/>
    <property type="project" value="TreeGrafter"/>
</dbReference>
<keyword evidence="5" id="KW-1185">Reference proteome</keyword>
<comment type="catalytic activity">
    <reaction evidence="2">
        <text>oxidized coenzyme F420-(gamma-L-Glu)(n) + a quinol + H(+) = reduced coenzyme F420-(gamma-L-Glu)(n) + a quinone</text>
        <dbReference type="Rhea" id="RHEA:39663"/>
        <dbReference type="Rhea" id="RHEA-COMP:12939"/>
        <dbReference type="Rhea" id="RHEA-COMP:14378"/>
        <dbReference type="ChEBI" id="CHEBI:15378"/>
        <dbReference type="ChEBI" id="CHEBI:24646"/>
        <dbReference type="ChEBI" id="CHEBI:132124"/>
        <dbReference type="ChEBI" id="CHEBI:133980"/>
        <dbReference type="ChEBI" id="CHEBI:139511"/>
    </reaction>
</comment>
<dbReference type="Proteomes" id="UP001149140">
    <property type="component" value="Unassembled WGS sequence"/>
</dbReference>
<evidence type="ECO:0000256" key="1">
    <source>
        <dbReference type="ARBA" id="ARBA00008710"/>
    </source>
</evidence>
<dbReference type="GO" id="GO:0016491">
    <property type="term" value="F:oxidoreductase activity"/>
    <property type="evidence" value="ECO:0007669"/>
    <property type="project" value="InterPro"/>
</dbReference>
<comment type="similarity">
    <text evidence="1">Belongs to the F420H(2)-dependent quinone reductase family.</text>
</comment>
<feature type="region of interest" description="Disordered" evidence="3">
    <location>
        <begin position="15"/>
        <end position="34"/>
    </location>
</feature>
<evidence type="ECO:0000256" key="3">
    <source>
        <dbReference type="SAM" id="MobiDB-lite"/>
    </source>
</evidence>
<dbReference type="GO" id="GO:0070967">
    <property type="term" value="F:coenzyme F420 binding"/>
    <property type="evidence" value="ECO:0007669"/>
    <property type="project" value="TreeGrafter"/>
</dbReference>
<dbReference type="SUPFAM" id="SSF50475">
    <property type="entry name" value="FMN-binding split barrel"/>
    <property type="match status" value="1"/>
</dbReference>
<evidence type="ECO:0000313" key="5">
    <source>
        <dbReference type="Proteomes" id="UP001149140"/>
    </source>
</evidence>
<dbReference type="Pfam" id="PF04075">
    <property type="entry name" value="F420H2_quin_red"/>
    <property type="match status" value="1"/>
</dbReference>
<name>A0A9X3N433_9ACTN</name>
<reference evidence="4" key="1">
    <citation type="submission" date="2022-10" db="EMBL/GenBank/DDBJ databases">
        <title>The WGS of Solirubrobacter ginsenosidimutans DSM 21036.</title>
        <authorList>
            <person name="Jiang Z."/>
        </authorList>
    </citation>
    <scope>NUCLEOTIDE SEQUENCE</scope>
    <source>
        <strain evidence="4">DSM 21036</strain>
    </source>
</reference>
<dbReference type="InterPro" id="IPR004378">
    <property type="entry name" value="F420H2_quin_Rdtase"/>
</dbReference>
<dbReference type="NCBIfam" id="TIGR00026">
    <property type="entry name" value="hi_GC_TIGR00026"/>
    <property type="match status" value="1"/>
</dbReference>
<sequence>MSKIELNNQQLEALTDELRSPSGPGTSAWDPSASRTRRFNEALIEYFRQNDHKVPGNLERNLMLLTTTGAKSGQKRTVPLAFHHVDGRLVVVASMAGADRNPPWFHNIKADPRVKVEMDGETFDATAVITSGEDRDRLFAGVVAHQPSFGSYQLRTKRLIPVVELIRRS</sequence>